<sequence length="515" mass="56644">MKRKLIALSLTLAMICSIGASTISVQGADSPAEGDAATNTEEIFSADREQSVTVESDGMDETTDDMPQVTEPAPPSTGDETMKGEDGGPNVGEETGDPDEGADEVNKSELDWLINQFVESDFTEESWQEFKPVYDAAVALLANPDATAEQVQQMIQDVQDKSEVLVYTEEAATDQIYKALKQLIDFYEPIFIQSDYTEDTWANYAKALDAAKEVYNKPGEIYDVVWEAGYLLDEAAHQLVVKNPVAPPQYLADALSYAQKLSESDAFNNLKEYEQDAFRENLWLFNLLSQAPSQTRVQKDSLWFNTIVIVYDTKLVNTNADFLALIAKDADKINMIKADKKKIRALAEEANKLGVDATPNEIEEMIYTLIDAIAQTSVAADTSKLQEAMDRANAVDVSLYTEASVAELNKAKQAAQELLDDEYLYDGYQKEVDDAAATLLDAIGSLILKEETKPEETPTPEDPKKEETPETPKNDSEKSDTPKTSDAGTLPLAAAGFAALALGGILWTKRRDIED</sequence>
<evidence type="ECO:0000313" key="3">
    <source>
        <dbReference type="EMBL" id="EEG32119.1"/>
    </source>
</evidence>
<feature type="region of interest" description="Disordered" evidence="1">
    <location>
        <begin position="449"/>
        <end position="489"/>
    </location>
</feature>
<comment type="caution">
    <text evidence="3">The sequence shown here is derived from an EMBL/GenBank/DDBJ whole genome shotgun (WGS) entry which is preliminary data.</text>
</comment>
<reference evidence="3 4" key="2">
    <citation type="submission" date="2009-02" db="EMBL/GenBank/DDBJ databases">
        <title>Draft genome sequence of Clostridium methylpentosum (DSM 5476).</title>
        <authorList>
            <person name="Sudarsanam P."/>
            <person name="Ley R."/>
            <person name="Guruge J."/>
            <person name="Turnbaugh P.J."/>
            <person name="Mahowald M."/>
            <person name="Liep D."/>
            <person name="Gordon J."/>
        </authorList>
    </citation>
    <scope>NUCLEOTIDE SEQUENCE [LARGE SCALE GENOMIC DNA]</scope>
    <source>
        <strain evidence="3 4">DSM 5476</strain>
    </source>
</reference>
<feature type="compositionally biased region" description="Acidic residues" evidence="1">
    <location>
        <begin position="94"/>
        <end position="103"/>
    </location>
</feature>
<feature type="compositionally biased region" description="Basic and acidic residues" evidence="1">
    <location>
        <begin position="449"/>
        <end position="483"/>
    </location>
</feature>
<feature type="region of interest" description="Disordered" evidence="1">
    <location>
        <begin position="41"/>
        <end position="104"/>
    </location>
</feature>
<dbReference type="EMBL" id="ACEC01000009">
    <property type="protein sequence ID" value="EEG32119.1"/>
    <property type="molecule type" value="Genomic_DNA"/>
</dbReference>
<evidence type="ECO:0000256" key="2">
    <source>
        <dbReference type="SAM" id="SignalP"/>
    </source>
</evidence>
<accession>C0E8R3</accession>
<keyword evidence="2" id="KW-0732">Signal</keyword>
<feature type="chain" id="PRO_5038565067" evidence="2">
    <location>
        <begin position="21"/>
        <end position="515"/>
    </location>
</feature>
<dbReference type="Pfam" id="PF07554">
    <property type="entry name" value="FIVAR"/>
    <property type="match status" value="3"/>
</dbReference>
<reference evidence="3 4" key="1">
    <citation type="submission" date="2009-01" db="EMBL/GenBank/DDBJ databases">
        <authorList>
            <person name="Fulton L."/>
            <person name="Clifton S."/>
            <person name="Fulton B."/>
            <person name="Xu J."/>
            <person name="Minx P."/>
            <person name="Pepin K.H."/>
            <person name="Johnson M."/>
            <person name="Bhonagiri V."/>
            <person name="Nash W.E."/>
            <person name="Mardis E.R."/>
            <person name="Wilson R.K."/>
        </authorList>
    </citation>
    <scope>NUCLEOTIDE SEQUENCE [LARGE SCALE GENOMIC DNA]</scope>
    <source>
        <strain evidence="3 4">DSM 5476</strain>
    </source>
</reference>
<dbReference type="AlphaFoldDB" id="C0E8R3"/>
<organism evidence="3 4">
    <name type="scientific">[Clostridium] methylpentosum DSM 5476</name>
    <dbReference type="NCBI Taxonomy" id="537013"/>
    <lineage>
        <taxon>Bacteria</taxon>
        <taxon>Bacillati</taxon>
        <taxon>Bacillota</taxon>
        <taxon>Clostridia</taxon>
        <taxon>Eubacteriales</taxon>
        <taxon>Oscillospiraceae</taxon>
        <taxon>Oscillospiraceae incertae sedis</taxon>
    </lineage>
</organism>
<dbReference type="HOGENOM" id="CLU_528642_0_0_9"/>
<dbReference type="Gene3D" id="1.20.1270.90">
    <property type="entry name" value="AF1782-like"/>
    <property type="match status" value="1"/>
</dbReference>
<dbReference type="STRING" id="537013.CLOSTMETH_00208"/>
<protein>
    <submittedName>
        <fullName evidence="3">LPXTG-motif cell wall anchor domain protein</fullName>
    </submittedName>
</protein>
<proteinExistence type="predicted"/>
<keyword evidence="4" id="KW-1185">Reference proteome</keyword>
<evidence type="ECO:0000313" key="4">
    <source>
        <dbReference type="Proteomes" id="UP000003340"/>
    </source>
</evidence>
<gene>
    <name evidence="3" type="ORF">CLOSTMETH_00208</name>
</gene>
<evidence type="ECO:0000256" key="1">
    <source>
        <dbReference type="SAM" id="MobiDB-lite"/>
    </source>
</evidence>
<dbReference type="Gene3D" id="1.20.1270.70">
    <property type="entry name" value="Designed single chain three-helix bundle"/>
    <property type="match status" value="2"/>
</dbReference>
<dbReference type="NCBIfam" id="TIGR01167">
    <property type="entry name" value="LPXTG_anchor"/>
    <property type="match status" value="1"/>
</dbReference>
<dbReference type="Proteomes" id="UP000003340">
    <property type="component" value="Unassembled WGS sequence"/>
</dbReference>
<name>C0E8R3_9FIRM</name>
<feature type="signal peptide" evidence="2">
    <location>
        <begin position="1"/>
        <end position="20"/>
    </location>
</feature>